<gene>
    <name evidence="1" type="ORF">OG835_00520</name>
</gene>
<evidence type="ECO:0000313" key="1">
    <source>
        <dbReference type="EMBL" id="WSC02878.1"/>
    </source>
</evidence>
<sequence>MHTRSFLEYAVALSELYSQRLLEELCTALDLATVPRYPTAGQRPVMELAGVPERLIDWAATRNHATMQRLAELAAQYRTRTCQPLTTKIRRRMMERASQETRSAKKKTSQPLPVLRTRWRTGAITQVGESVVDNLLRLARLAAETIRTAVRTVVDVAAAALEITAIVAVHHGGRFRHRHLLAEARRYLARTLHRHPAPPLTDTAITAAAIRDHRIDDNPPAPEWPTPLAYRTFTPAWAPTPPHNSTTPTAHRIHHRAQAEAFLRTALARTEQQPADRQPQPQTHTSATVTQRQDPPATNPDRPQHRPR</sequence>
<keyword evidence="2" id="KW-1185">Reference proteome</keyword>
<proteinExistence type="predicted"/>
<dbReference type="EMBL" id="CP109109">
    <property type="protein sequence ID" value="WSC02878.1"/>
    <property type="molecule type" value="Genomic_DNA"/>
</dbReference>
<evidence type="ECO:0000313" key="2">
    <source>
        <dbReference type="Proteomes" id="UP001348369"/>
    </source>
</evidence>
<reference evidence="1" key="1">
    <citation type="submission" date="2022-10" db="EMBL/GenBank/DDBJ databases">
        <title>The complete genomes of actinobacterial strains from the NBC collection.</title>
        <authorList>
            <person name="Joergensen T.S."/>
            <person name="Alvarez Arevalo M."/>
            <person name="Sterndorff E.B."/>
            <person name="Faurdal D."/>
            <person name="Vuksanovic O."/>
            <person name="Mourched A.-S."/>
            <person name="Charusanti P."/>
            <person name="Shaw S."/>
            <person name="Blin K."/>
            <person name="Weber T."/>
        </authorList>
    </citation>
    <scope>NUCLEOTIDE SEQUENCE</scope>
    <source>
        <strain evidence="1">NBC 01771</strain>
    </source>
</reference>
<dbReference type="Proteomes" id="UP001348369">
    <property type="component" value="Chromosome"/>
</dbReference>
<organism evidence="1 2">
    <name type="scientific">Streptomyces scopuliridis</name>
    <dbReference type="NCBI Taxonomy" id="452529"/>
    <lineage>
        <taxon>Bacteria</taxon>
        <taxon>Bacillati</taxon>
        <taxon>Actinomycetota</taxon>
        <taxon>Actinomycetes</taxon>
        <taxon>Kitasatosporales</taxon>
        <taxon>Streptomycetaceae</taxon>
        <taxon>Streptomyces</taxon>
    </lineage>
</organism>
<protein>
    <submittedName>
        <fullName evidence="1">Relaxase domain-containing protein</fullName>
    </submittedName>
</protein>
<accession>A0ACD4ZYJ8</accession>
<name>A0ACD4ZYJ8_9ACTN</name>